<evidence type="ECO:0000256" key="7">
    <source>
        <dbReference type="ARBA" id="ARBA00022475"/>
    </source>
</evidence>
<evidence type="ECO:0000256" key="6">
    <source>
        <dbReference type="ARBA" id="ARBA00015850"/>
    </source>
</evidence>
<evidence type="ECO:0000256" key="15">
    <source>
        <dbReference type="ARBA" id="ARBA00032605"/>
    </source>
</evidence>
<evidence type="ECO:0000256" key="8">
    <source>
        <dbReference type="ARBA" id="ARBA00022573"/>
    </source>
</evidence>
<keyword evidence="8" id="KW-0169">Cobalamin biosynthesis</keyword>
<feature type="transmembrane region" description="Helical" evidence="19">
    <location>
        <begin position="32"/>
        <end position="53"/>
    </location>
</feature>
<dbReference type="GO" id="GO:0009236">
    <property type="term" value="P:cobalamin biosynthetic process"/>
    <property type="evidence" value="ECO:0007669"/>
    <property type="project" value="UniProtKB-UniPathway"/>
</dbReference>
<dbReference type="Pfam" id="PF02654">
    <property type="entry name" value="CobS"/>
    <property type="match status" value="1"/>
</dbReference>
<feature type="transmembrane region" description="Helical" evidence="19">
    <location>
        <begin position="235"/>
        <end position="252"/>
    </location>
</feature>
<evidence type="ECO:0000256" key="2">
    <source>
        <dbReference type="ARBA" id="ARBA00004651"/>
    </source>
</evidence>
<organism evidence="20">
    <name type="scientific">hydrothermal vent metagenome</name>
    <dbReference type="NCBI Taxonomy" id="652676"/>
    <lineage>
        <taxon>unclassified sequences</taxon>
        <taxon>metagenomes</taxon>
        <taxon>ecological metagenomes</taxon>
    </lineage>
</organism>
<feature type="transmembrane region" description="Helical" evidence="19">
    <location>
        <begin position="185"/>
        <end position="214"/>
    </location>
</feature>
<dbReference type="PANTHER" id="PTHR34148:SF1">
    <property type="entry name" value="ADENOSYLCOBINAMIDE-GDP RIBAZOLETRANSFERASE"/>
    <property type="match status" value="1"/>
</dbReference>
<dbReference type="GO" id="GO:0005886">
    <property type="term" value="C:plasma membrane"/>
    <property type="evidence" value="ECO:0007669"/>
    <property type="project" value="UniProtKB-SubCell"/>
</dbReference>
<comment type="cofactor">
    <cofactor evidence="1">
        <name>Mg(2+)</name>
        <dbReference type="ChEBI" id="CHEBI:18420"/>
    </cofactor>
</comment>
<sequence>MKAFFSALSTLTVLPVPHRFHQCDEKNLAASVVYFPLVGLFVGVLLASLFYFLKAILPPLVLAAVLLFVLVMLTGGLHLDGVADLADGLGAGGAPERMLAVMKESQVGAFGVIALVLVLLLKFSLFFEIIDKGRWLDFVLMTLLSRWAMALAAFLGKYPRVAGTGLAFIGKISSAQILMATGFTLLLSGFILGVSGLAAMALTALTTVSFVSFLKRKLGGMTGDGLGALNEKIEILSLFLLVVMPSFGNGGFL</sequence>
<keyword evidence="12 19" id="KW-1133">Transmembrane helix</keyword>
<dbReference type="EC" id="2.7.8.26" evidence="5"/>
<dbReference type="GO" id="GO:0051073">
    <property type="term" value="F:adenosylcobinamide-GDP ribazoletransferase activity"/>
    <property type="evidence" value="ECO:0007669"/>
    <property type="project" value="UniProtKB-EC"/>
</dbReference>
<dbReference type="GO" id="GO:0008818">
    <property type="term" value="F:cobalamin 5'-phosphate synthase activity"/>
    <property type="evidence" value="ECO:0007669"/>
    <property type="project" value="InterPro"/>
</dbReference>
<dbReference type="HAMAP" id="MF_00719">
    <property type="entry name" value="CobS"/>
    <property type="match status" value="1"/>
</dbReference>
<keyword evidence="13 19" id="KW-0472">Membrane</keyword>
<dbReference type="UniPathway" id="UPA00148">
    <property type="reaction ID" value="UER00238"/>
</dbReference>
<dbReference type="PANTHER" id="PTHR34148">
    <property type="entry name" value="ADENOSYLCOBINAMIDE-GDP RIBAZOLETRANSFERASE"/>
    <property type="match status" value="1"/>
</dbReference>
<feature type="transmembrane region" description="Helical" evidence="19">
    <location>
        <begin position="107"/>
        <end position="126"/>
    </location>
</feature>
<keyword evidence="9 20" id="KW-0808">Transferase</keyword>
<evidence type="ECO:0000256" key="16">
    <source>
        <dbReference type="ARBA" id="ARBA00032853"/>
    </source>
</evidence>
<evidence type="ECO:0000256" key="14">
    <source>
        <dbReference type="ARBA" id="ARBA00025228"/>
    </source>
</evidence>
<proteinExistence type="inferred from homology"/>
<evidence type="ECO:0000256" key="12">
    <source>
        <dbReference type="ARBA" id="ARBA00022989"/>
    </source>
</evidence>
<comment type="subcellular location">
    <subcellularLocation>
        <location evidence="2">Cell membrane</location>
        <topology evidence="2">Multi-pass membrane protein</topology>
    </subcellularLocation>
</comment>
<evidence type="ECO:0000256" key="1">
    <source>
        <dbReference type="ARBA" id="ARBA00001946"/>
    </source>
</evidence>
<evidence type="ECO:0000256" key="4">
    <source>
        <dbReference type="ARBA" id="ARBA00010561"/>
    </source>
</evidence>
<keyword evidence="11" id="KW-0460">Magnesium</keyword>
<accession>A0A3B1CI02</accession>
<evidence type="ECO:0000256" key="19">
    <source>
        <dbReference type="SAM" id="Phobius"/>
    </source>
</evidence>
<comment type="catalytic activity">
    <reaction evidence="18">
        <text>alpha-ribazole 5'-phosphate + adenosylcob(III)inamide-GDP = adenosylcob(III)alamin 5'-phosphate + GMP + H(+)</text>
        <dbReference type="Rhea" id="RHEA:23560"/>
        <dbReference type="ChEBI" id="CHEBI:15378"/>
        <dbReference type="ChEBI" id="CHEBI:57918"/>
        <dbReference type="ChEBI" id="CHEBI:58115"/>
        <dbReference type="ChEBI" id="CHEBI:60487"/>
        <dbReference type="ChEBI" id="CHEBI:60493"/>
        <dbReference type="EC" id="2.7.8.26"/>
    </reaction>
</comment>
<evidence type="ECO:0000256" key="5">
    <source>
        <dbReference type="ARBA" id="ARBA00013200"/>
    </source>
</evidence>
<dbReference type="NCBIfam" id="TIGR00317">
    <property type="entry name" value="cobS"/>
    <property type="match status" value="1"/>
</dbReference>
<dbReference type="InterPro" id="IPR003805">
    <property type="entry name" value="CobS"/>
</dbReference>
<evidence type="ECO:0000256" key="18">
    <source>
        <dbReference type="ARBA" id="ARBA00049504"/>
    </source>
</evidence>
<comment type="catalytic activity">
    <reaction evidence="17">
        <text>alpha-ribazole + adenosylcob(III)inamide-GDP = adenosylcob(III)alamin + GMP + H(+)</text>
        <dbReference type="Rhea" id="RHEA:16049"/>
        <dbReference type="ChEBI" id="CHEBI:10329"/>
        <dbReference type="ChEBI" id="CHEBI:15378"/>
        <dbReference type="ChEBI" id="CHEBI:18408"/>
        <dbReference type="ChEBI" id="CHEBI:58115"/>
        <dbReference type="ChEBI" id="CHEBI:60487"/>
        <dbReference type="EC" id="2.7.8.26"/>
    </reaction>
</comment>
<evidence type="ECO:0000256" key="9">
    <source>
        <dbReference type="ARBA" id="ARBA00022679"/>
    </source>
</evidence>
<keyword evidence="10 19" id="KW-0812">Transmembrane</keyword>
<dbReference type="EMBL" id="UOGF01000056">
    <property type="protein sequence ID" value="VAX29849.1"/>
    <property type="molecule type" value="Genomic_DNA"/>
</dbReference>
<dbReference type="AlphaFoldDB" id="A0A3B1CI02"/>
<feature type="transmembrane region" description="Helical" evidence="19">
    <location>
        <begin position="60"/>
        <end position="79"/>
    </location>
</feature>
<comment type="function">
    <text evidence="14">Joins adenosylcobinamide-GDP and alpha-ribazole to generate adenosylcobalamin (Ado-cobalamin). Also synthesizes adenosylcobalamin 5'-phosphate from adenosylcobinamide-GDP and alpha-ribazole 5'-phosphate.</text>
</comment>
<evidence type="ECO:0000313" key="20">
    <source>
        <dbReference type="EMBL" id="VAX29849.1"/>
    </source>
</evidence>
<name>A0A3B1CI02_9ZZZZ</name>
<reference evidence="20" key="1">
    <citation type="submission" date="2018-06" db="EMBL/GenBank/DDBJ databases">
        <authorList>
            <person name="Zhirakovskaya E."/>
        </authorList>
    </citation>
    <scope>NUCLEOTIDE SEQUENCE</scope>
</reference>
<evidence type="ECO:0000256" key="17">
    <source>
        <dbReference type="ARBA" id="ARBA00048623"/>
    </source>
</evidence>
<gene>
    <name evidence="20" type="ORF">MNBD_NITROSPIRAE01-70</name>
</gene>
<evidence type="ECO:0000256" key="11">
    <source>
        <dbReference type="ARBA" id="ARBA00022842"/>
    </source>
</evidence>
<evidence type="ECO:0000256" key="10">
    <source>
        <dbReference type="ARBA" id="ARBA00022692"/>
    </source>
</evidence>
<keyword evidence="7" id="KW-1003">Cell membrane</keyword>
<protein>
    <recommendedName>
        <fullName evidence="6">Adenosylcobinamide-GDP ribazoletransferase</fullName>
        <ecNumber evidence="5">2.7.8.26</ecNumber>
    </recommendedName>
    <alternativeName>
        <fullName evidence="16">Cobalamin synthase</fullName>
    </alternativeName>
    <alternativeName>
        <fullName evidence="15">Cobalamin-5'-phosphate synthase</fullName>
    </alternativeName>
</protein>
<evidence type="ECO:0000256" key="13">
    <source>
        <dbReference type="ARBA" id="ARBA00023136"/>
    </source>
</evidence>
<comment type="similarity">
    <text evidence="4">Belongs to the CobS family.</text>
</comment>
<comment type="pathway">
    <text evidence="3">Cofactor biosynthesis; adenosylcobalamin biosynthesis; adenosylcobalamin from cob(II)yrinate a,c-diamide: step 7/7.</text>
</comment>
<feature type="transmembrane region" description="Helical" evidence="19">
    <location>
        <begin position="138"/>
        <end position="156"/>
    </location>
</feature>
<evidence type="ECO:0000256" key="3">
    <source>
        <dbReference type="ARBA" id="ARBA00004663"/>
    </source>
</evidence>